<evidence type="ECO:0000256" key="1">
    <source>
        <dbReference type="SAM" id="SignalP"/>
    </source>
</evidence>
<dbReference type="STRING" id="1122244.GCA_000426885_00217"/>
<protein>
    <recommendedName>
        <fullName evidence="4">NosL</fullName>
    </recommendedName>
</protein>
<sequence>MKRCFLLSLMVVGLSAYANNAHANDTATIDGYKLHGCTTGGGKNYCTTDKKEISKIIGKSKELKTANFAQNKKLVQLFYQGKNSPITDIFVIDDKAKSIYLYPQFAWFNWSIEEKQTYPKRAPKVISNKKSNTFCLHQPYAWFDSYEQEGQIVTRAMVEYDMDDELRYVCTSFDKYGDKEFTSDELIKAKDYLKMVK</sequence>
<evidence type="ECO:0000313" key="3">
    <source>
        <dbReference type="Proteomes" id="UP000254065"/>
    </source>
</evidence>
<reference evidence="2 3" key="1">
    <citation type="submission" date="2018-06" db="EMBL/GenBank/DDBJ databases">
        <authorList>
            <consortium name="Pathogen Informatics"/>
            <person name="Doyle S."/>
        </authorList>
    </citation>
    <scope>NUCLEOTIDE SEQUENCE [LARGE SCALE GENOMIC DNA]</scope>
    <source>
        <strain evidence="2 3">NCTC12877</strain>
    </source>
</reference>
<organism evidence="2 3">
    <name type="scientific">Moraxella caprae</name>
    <dbReference type="NCBI Taxonomy" id="90240"/>
    <lineage>
        <taxon>Bacteria</taxon>
        <taxon>Pseudomonadati</taxon>
        <taxon>Pseudomonadota</taxon>
        <taxon>Gammaproteobacteria</taxon>
        <taxon>Moraxellales</taxon>
        <taxon>Moraxellaceae</taxon>
        <taxon>Moraxella</taxon>
    </lineage>
</organism>
<dbReference type="EMBL" id="UGQB01000004">
    <property type="protein sequence ID" value="STZ07301.1"/>
    <property type="molecule type" value="Genomic_DNA"/>
</dbReference>
<name>A0A378QY28_9GAMM</name>
<feature type="signal peptide" evidence="1">
    <location>
        <begin position="1"/>
        <end position="23"/>
    </location>
</feature>
<dbReference type="Proteomes" id="UP000254065">
    <property type="component" value="Unassembled WGS sequence"/>
</dbReference>
<evidence type="ECO:0008006" key="4">
    <source>
        <dbReference type="Google" id="ProtNLM"/>
    </source>
</evidence>
<proteinExistence type="predicted"/>
<dbReference type="RefSeq" id="WP_029103906.1">
    <property type="nucleotide sequence ID" value="NZ_UGQB01000004.1"/>
</dbReference>
<evidence type="ECO:0000313" key="2">
    <source>
        <dbReference type="EMBL" id="STZ07301.1"/>
    </source>
</evidence>
<accession>A0A378QY28</accession>
<gene>
    <name evidence="2" type="ORF">NCTC12877_00264</name>
</gene>
<keyword evidence="1" id="KW-0732">Signal</keyword>
<dbReference type="AlphaFoldDB" id="A0A378QY28"/>
<keyword evidence="3" id="KW-1185">Reference proteome</keyword>
<feature type="chain" id="PRO_5016780108" description="NosL" evidence="1">
    <location>
        <begin position="24"/>
        <end position="197"/>
    </location>
</feature>